<gene>
    <name evidence="2" type="ORF">KACHI17_14260</name>
</gene>
<keyword evidence="1" id="KW-0812">Transmembrane</keyword>
<evidence type="ECO:0000313" key="2">
    <source>
        <dbReference type="EMBL" id="BFG70545.1"/>
    </source>
</evidence>
<feature type="transmembrane region" description="Helical" evidence="1">
    <location>
        <begin position="21"/>
        <end position="37"/>
    </location>
</feature>
<protein>
    <recommendedName>
        <fullName evidence="3">DUF2975 domain-containing protein</fullName>
    </recommendedName>
</protein>
<sequence length="204" mass="23913">MLKKYQPLKEKAMYTRIKLTAWTMIIFCSLLAIMSLSNDSEITVPVQPTLEAPFYDSVYKTYGISAVQVSGNFVIKETHFVQRLLIPAQFLEFDILSCVLLIVLSTIILKLLPHIHSQALFKTDISHWIGYIGWALMLFWLLDTARIFFYAMPEIKRLTNNEFVFRRTGYLMFPLQFWLGIGILWVSRLYKNAFRLKQEQELTI</sequence>
<proteinExistence type="predicted"/>
<dbReference type="InterPro" id="IPR021354">
    <property type="entry name" value="DUF2975"/>
</dbReference>
<feature type="transmembrane region" description="Helical" evidence="1">
    <location>
        <begin position="128"/>
        <end position="149"/>
    </location>
</feature>
<keyword evidence="1" id="KW-1133">Transmembrane helix</keyword>
<evidence type="ECO:0008006" key="3">
    <source>
        <dbReference type="Google" id="ProtNLM"/>
    </source>
</evidence>
<name>A0AAT9GJ69_9BACT</name>
<keyword evidence="1" id="KW-0472">Membrane</keyword>
<dbReference type="AlphaFoldDB" id="A0AAT9GJ69"/>
<organism evidence="2">
    <name type="scientific">Sediminibacterium sp. KACHI17</name>
    <dbReference type="NCBI Taxonomy" id="1751071"/>
    <lineage>
        <taxon>Bacteria</taxon>
        <taxon>Pseudomonadati</taxon>
        <taxon>Bacteroidota</taxon>
        <taxon>Chitinophagia</taxon>
        <taxon>Chitinophagales</taxon>
        <taxon>Chitinophagaceae</taxon>
        <taxon>Sediminibacterium</taxon>
    </lineage>
</organism>
<feature type="transmembrane region" description="Helical" evidence="1">
    <location>
        <begin position="170"/>
        <end position="190"/>
    </location>
</feature>
<accession>A0AAT9GJ69</accession>
<dbReference type="Pfam" id="PF11188">
    <property type="entry name" value="DUF2975"/>
    <property type="match status" value="1"/>
</dbReference>
<evidence type="ECO:0000256" key="1">
    <source>
        <dbReference type="SAM" id="Phobius"/>
    </source>
</evidence>
<feature type="transmembrane region" description="Helical" evidence="1">
    <location>
        <begin position="95"/>
        <end position="116"/>
    </location>
</feature>
<reference evidence="2" key="1">
    <citation type="submission" date="2024-02" db="EMBL/GenBank/DDBJ databases">
        <title>Sediminibacterium planktonica sp. nov. and Sediminibacterium longus sp. nov., isolated from surface lake and river water.</title>
        <authorList>
            <person name="Watanabe K."/>
            <person name="Takemine S."/>
            <person name="Ishii Y."/>
            <person name="Ogata Y."/>
            <person name="Shindo C."/>
            <person name="Suda W."/>
        </authorList>
    </citation>
    <scope>NUCLEOTIDE SEQUENCE</scope>
    <source>
        <strain evidence="2">KACHI17</strain>
    </source>
</reference>
<dbReference type="EMBL" id="AP029612">
    <property type="protein sequence ID" value="BFG70545.1"/>
    <property type="molecule type" value="Genomic_DNA"/>
</dbReference>
<dbReference type="RefSeq" id="WP_353548190.1">
    <property type="nucleotide sequence ID" value="NZ_AP029612.1"/>
</dbReference>